<sequence>MLAIENARIMGSYERSCLIIEDGKILDFGTSDTCEKYRGRAKFLDADGRVLIPGLVDSHMHLLSYALSMRSLDLRGIRSIDELREAVKSRVRVSKPGEWIIGHGWDQENFRDGRYPRKEDLDDICPENPLLLTRICLHAGVLNSRAMKELGIGKDLLFEDELYSAIRKVRSSIDKLSLLKAMKRLLSYGITEVHSMDASLEELRTLKSVEAPIRVRLYLSEGLSSDDASVDGVKVYADGSFGARTAALREEYEDDPGNFGVLLKGWKEIYALSRSLAERGKVLAVHAIGDRALEEVIKALEMGANNLRIEHASLIPQDLLERLSKAKPQLIAVQPHFTISDWWLGKRLGERVKYAYRFSDMLEVGLKIRGSSDAPVEPENPWMSIEAALTGGELGVKPLSLDQALKIYSPELSIGSEANLTLLDSSPWSLNRYDISGVRASLTIVGGLVAYDPDGLAEGWPSHPIKEL</sequence>
<feature type="domain" description="Amidohydrolase 3" evidence="1">
    <location>
        <begin position="43"/>
        <end position="450"/>
    </location>
</feature>
<dbReference type="InterPro" id="IPR033932">
    <property type="entry name" value="YtcJ-like"/>
</dbReference>
<protein>
    <submittedName>
        <fullName evidence="2">Amidohydrolase</fullName>
    </submittedName>
</protein>
<organism evidence="2 3">
    <name type="scientific">Candidatus Korarchaeum cryptofilum</name>
    <dbReference type="NCBI Taxonomy" id="498846"/>
    <lineage>
        <taxon>Archaea</taxon>
        <taxon>Thermoproteota</taxon>
        <taxon>Candidatus Korarchaeia</taxon>
        <taxon>Candidatus Korarchaeales</taxon>
        <taxon>Candidatus Korarchaeaceae</taxon>
        <taxon>Candidatus Korarchaeum</taxon>
    </lineage>
</organism>
<dbReference type="Gene3D" id="2.30.40.10">
    <property type="entry name" value="Urease, subunit C, domain 1"/>
    <property type="match status" value="1"/>
</dbReference>
<dbReference type="PANTHER" id="PTHR22642">
    <property type="entry name" value="IMIDAZOLONEPROPIONASE"/>
    <property type="match status" value="1"/>
</dbReference>
<dbReference type="PANTHER" id="PTHR22642:SF2">
    <property type="entry name" value="PROTEIN LONG AFTER FAR-RED 3"/>
    <property type="match status" value="1"/>
</dbReference>
<dbReference type="Pfam" id="PF07969">
    <property type="entry name" value="Amidohydro_3"/>
    <property type="match status" value="1"/>
</dbReference>
<dbReference type="SUPFAM" id="SSF51338">
    <property type="entry name" value="Composite domain of metallo-dependent hydrolases"/>
    <property type="match status" value="1"/>
</dbReference>
<keyword evidence="2" id="KW-0378">Hydrolase</keyword>
<proteinExistence type="predicted"/>
<comment type="caution">
    <text evidence="2">The sequence shown here is derived from an EMBL/GenBank/DDBJ whole genome shotgun (WGS) entry which is preliminary data.</text>
</comment>
<name>A0A3R9P9A3_9CREN</name>
<dbReference type="AlphaFoldDB" id="A0A3R9P9A3"/>
<dbReference type="Gene3D" id="3.20.20.140">
    <property type="entry name" value="Metal-dependent hydrolases"/>
    <property type="match status" value="1"/>
</dbReference>
<evidence type="ECO:0000313" key="3">
    <source>
        <dbReference type="Proteomes" id="UP000278149"/>
    </source>
</evidence>
<evidence type="ECO:0000313" key="2">
    <source>
        <dbReference type="EMBL" id="RSN67661.1"/>
    </source>
</evidence>
<dbReference type="InterPro" id="IPR013108">
    <property type="entry name" value="Amidohydro_3"/>
</dbReference>
<reference evidence="2 3" key="1">
    <citation type="submission" date="2018-10" db="EMBL/GenBank/DDBJ databases">
        <title>Co-occurring genomic capacity for anaerobic methane metabolism and dissimilatory sulfite reduction discovered in the Korarchaeota.</title>
        <authorList>
            <person name="Mckay L.J."/>
            <person name="Dlakic M."/>
            <person name="Fields M.W."/>
            <person name="Delmont T.O."/>
            <person name="Eren A.M."/>
            <person name="Jay Z.J."/>
            <person name="Klingelsmith K.B."/>
            <person name="Rusch D.B."/>
            <person name="Inskeep W.P."/>
        </authorList>
    </citation>
    <scope>NUCLEOTIDE SEQUENCE [LARGE SCALE GENOMIC DNA]</scope>
    <source>
        <strain evidence="2 3">WS</strain>
    </source>
</reference>
<dbReference type="InterPro" id="IPR011059">
    <property type="entry name" value="Metal-dep_hydrolase_composite"/>
</dbReference>
<evidence type="ECO:0000259" key="1">
    <source>
        <dbReference type="Pfam" id="PF07969"/>
    </source>
</evidence>
<gene>
    <name evidence="2" type="ORF">D9Q81_07645</name>
</gene>
<dbReference type="EMBL" id="RCOR01000042">
    <property type="protein sequence ID" value="RSN67661.1"/>
    <property type="molecule type" value="Genomic_DNA"/>
</dbReference>
<dbReference type="RefSeq" id="WP_125742497.1">
    <property type="nucleotide sequence ID" value="NZ_RCOR01000042.1"/>
</dbReference>
<dbReference type="Proteomes" id="UP000278149">
    <property type="component" value="Unassembled WGS sequence"/>
</dbReference>
<dbReference type="InterPro" id="IPR032466">
    <property type="entry name" value="Metal_Hydrolase"/>
</dbReference>
<accession>A0A3R9P9A3</accession>
<dbReference type="CDD" id="cd01300">
    <property type="entry name" value="YtcJ_like"/>
    <property type="match status" value="1"/>
</dbReference>
<dbReference type="SUPFAM" id="SSF51556">
    <property type="entry name" value="Metallo-dependent hydrolases"/>
    <property type="match status" value="1"/>
</dbReference>
<dbReference type="GO" id="GO:0016810">
    <property type="term" value="F:hydrolase activity, acting on carbon-nitrogen (but not peptide) bonds"/>
    <property type="evidence" value="ECO:0007669"/>
    <property type="project" value="InterPro"/>
</dbReference>
<dbReference type="Gene3D" id="3.10.310.70">
    <property type="match status" value="1"/>
</dbReference>